<proteinExistence type="predicted"/>
<sequence length="191" mass="20646">MTAPATTDQFRAWMAERDAHHAAANAPGATEAQSLASTDGLVTCENRILETPAATLGGNYFRCLAAVKLSADGNEITDETARVIEAEADAFLAEQRAQQAAFDEAVAEYRRVRAIHDAIPLGTEGEDDAVEAYCVAMDRVIEDIRTPSIAALRIKLELIESRMEGFCGWPDEWHAAVAKDLDHLEGMAIAS</sequence>
<keyword evidence="2" id="KW-1185">Reference proteome</keyword>
<accession>A0A1T5BXN7</accession>
<dbReference type="Proteomes" id="UP000189818">
    <property type="component" value="Unassembled WGS sequence"/>
</dbReference>
<dbReference type="OrthoDB" id="7585979at2"/>
<dbReference type="AlphaFoldDB" id="A0A1T5BXN7"/>
<protein>
    <submittedName>
        <fullName evidence="1">Uncharacterized protein</fullName>
    </submittedName>
</protein>
<gene>
    <name evidence="1" type="ORF">SAMN06295920_103366</name>
</gene>
<name>A0A1T5BXN7_9SPHN</name>
<reference evidence="2" key="1">
    <citation type="submission" date="2017-02" db="EMBL/GenBank/DDBJ databases">
        <authorList>
            <person name="Varghese N."/>
            <person name="Submissions S."/>
        </authorList>
    </citation>
    <scope>NUCLEOTIDE SEQUENCE [LARGE SCALE GENOMIC DNA]</scope>
    <source>
        <strain evidence="2">UM2</strain>
    </source>
</reference>
<dbReference type="RefSeq" id="WP_079647712.1">
    <property type="nucleotide sequence ID" value="NZ_FUYM01000003.1"/>
</dbReference>
<evidence type="ECO:0000313" key="1">
    <source>
        <dbReference type="EMBL" id="SKB51916.1"/>
    </source>
</evidence>
<dbReference type="STRING" id="439228.SAMN06295920_103366"/>
<organism evidence="1 2">
    <name type="scientific">Rhizorhabdus histidinilytica</name>
    <dbReference type="NCBI Taxonomy" id="439228"/>
    <lineage>
        <taxon>Bacteria</taxon>
        <taxon>Pseudomonadati</taxon>
        <taxon>Pseudomonadota</taxon>
        <taxon>Alphaproteobacteria</taxon>
        <taxon>Sphingomonadales</taxon>
        <taxon>Sphingomonadaceae</taxon>
        <taxon>Rhizorhabdus</taxon>
    </lineage>
</organism>
<dbReference type="EMBL" id="FUYM01000003">
    <property type="protein sequence ID" value="SKB51916.1"/>
    <property type="molecule type" value="Genomic_DNA"/>
</dbReference>
<evidence type="ECO:0000313" key="2">
    <source>
        <dbReference type="Proteomes" id="UP000189818"/>
    </source>
</evidence>